<protein>
    <recommendedName>
        <fullName evidence="5">Nucleolar protein 9-like</fullName>
    </recommendedName>
</protein>
<proteinExistence type="predicted"/>
<evidence type="ECO:0000313" key="4">
    <source>
        <dbReference type="Proteomes" id="UP000192247"/>
    </source>
</evidence>
<keyword evidence="1" id="KW-0677">Repeat</keyword>
<accession>A0A1V9XEH5</accession>
<dbReference type="GO" id="GO:0000472">
    <property type="term" value="P:endonucleolytic cleavage to generate mature 5'-end of SSU-rRNA from (SSU-rRNA, 5.8S rRNA, LSU-rRNA)"/>
    <property type="evidence" value="ECO:0007669"/>
    <property type="project" value="TreeGrafter"/>
</dbReference>
<dbReference type="Proteomes" id="UP000192247">
    <property type="component" value="Unassembled WGS sequence"/>
</dbReference>
<dbReference type="GO" id="GO:0000447">
    <property type="term" value="P:endonucleolytic cleavage in ITS1 to separate SSU-rRNA from 5.8S rRNA and LSU-rRNA from tricistronic rRNA transcript (SSU-rRNA, 5.8S rRNA, LSU-rRNA)"/>
    <property type="evidence" value="ECO:0007669"/>
    <property type="project" value="TreeGrafter"/>
</dbReference>
<feature type="compositionally biased region" description="Basic residues" evidence="2">
    <location>
        <begin position="1"/>
        <end position="15"/>
    </location>
</feature>
<reference evidence="3 4" key="1">
    <citation type="journal article" date="2017" name="Gigascience">
        <title>Draft genome of the honey bee ectoparasitic mite, Tropilaelaps mercedesae, is shaped by the parasitic life history.</title>
        <authorList>
            <person name="Dong X."/>
            <person name="Armstrong S.D."/>
            <person name="Xia D."/>
            <person name="Makepeace B.L."/>
            <person name="Darby A.C."/>
            <person name="Kadowaki T."/>
        </authorList>
    </citation>
    <scope>NUCLEOTIDE SEQUENCE [LARGE SCALE GENOMIC DNA]</scope>
    <source>
        <strain evidence="3">Wuxi-XJTLU</strain>
    </source>
</reference>
<dbReference type="GO" id="GO:0030688">
    <property type="term" value="C:preribosome, small subunit precursor"/>
    <property type="evidence" value="ECO:0007669"/>
    <property type="project" value="TreeGrafter"/>
</dbReference>
<dbReference type="PANTHER" id="PTHR13102">
    <property type="entry name" value="NUCLEOLAR PROTEIN 9"/>
    <property type="match status" value="1"/>
</dbReference>
<dbReference type="GO" id="GO:0003723">
    <property type="term" value="F:RNA binding"/>
    <property type="evidence" value="ECO:0007669"/>
    <property type="project" value="InterPro"/>
</dbReference>
<keyword evidence="4" id="KW-1185">Reference proteome</keyword>
<dbReference type="Gene3D" id="1.25.10.10">
    <property type="entry name" value="Leucine-rich Repeat Variant"/>
    <property type="match status" value="1"/>
</dbReference>
<name>A0A1V9XEH5_9ACAR</name>
<feature type="region of interest" description="Disordered" evidence="2">
    <location>
        <begin position="1"/>
        <end position="29"/>
    </location>
</feature>
<evidence type="ECO:0008006" key="5">
    <source>
        <dbReference type="Google" id="ProtNLM"/>
    </source>
</evidence>
<dbReference type="Pfam" id="PF22493">
    <property type="entry name" value="PUF_NOP9"/>
    <property type="match status" value="1"/>
</dbReference>
<sequence>MEFRRGRGGRFRGANHPRNSGAPFYEDRRGSKRSFEGYNEVERGESKQLKGGREEIHPDLVCLKNFLSQMKSHWKTQKIDKDEEDLMVCNVLKQIRGKEALLVKSDSYHLNCNVAEFLSRTRQPSVLARFMRTFNIEKVPPQHRTVKIFEALLDSCLEYFRSPDTFVTTFDSDEEESNDKDNFVNYRPIFSIWLHSLGLFVIDNIEHYFYEETIFTQRMLCALCGKKFNKDIQGTVEPETIAISDEIRALRDRYFKYLTKEADLGSLICDQQARFIVSLSVSLASALDLKNVIKRFVKYIFGDEAESILTNRDAFIVVDSVLRHAGKFGLSMKCIGKVLEFPEKISQSNPGIVSGIFAGLDDKEEFVKLYDQLSDKWTFELLTKNGAVAGACARFDVKQNDYLDKLFAAMLERAGGSEQNFIFLVRNLGLWPTFKAISRFRAQQKVLKALDELSGQELYNLACSSHVHLLEMVVSSEAIGEKIKLKMLTKLLEKVDQLAVNKFGSRLLDAVMINCQVKTIRMLAGELVKYKKMLLCDRIGKFIFLHWGLKYLENSNMKAWNDVISTSKDRKRQKLLSILADV</sequence>
<dbReference type="GO" id="GO:0000480">
    <property type="term" value="P:endonucleolytic cleavage in 5'-ETS of tricistronic rRNA transcript (SSU-rRNA, 5.8S rRNA, LSU-rRNA)"/>
    <property type="evidence" value="ECO:0007669"/>
    <property type="project" value="TreeGrafter"/>
</dbReference>
<comment type="caution">
    <text evidence="3">The sequence shown here is derived from an EMBL/GenBank/DDBJ whole genome shotgun (WGS) entry which is preliminary data.</text>
</comment>
<dbReference type="PANTHER" id="PTHR13102:SF0">
    <property type="entry name" value="NUCLEOLAR PROTEIN 9"/>
    <property type="match status" value="1"/>
</dbReference>
<gene>
    <name evidence="3" type="ORF">BIW11_10692</name>
</gene>
<dbReference type="GO" id="GO:0005730">
    <property type="term" value="C:nucleolus"/>
    <property type="evidence" value="ECO:0007669"/>
    <property type="project" value="TreeGrafter"/>
</dbReference>
<dbReference type="InterPro" id="IPR011989">
    <property type="entry name" value="ARM-like"/>
</dbReference>
<dbReference type="GO" id="GO:0030686">
    <property type="term" value="C:90S preribosome"/>
    <property type="evidence" value="ECO:0007669"/>
    <property type="project" value="TreeGrafter"/>
</dbReference>
<evidence type="ECO:0000256" key="2">
    <source>
        <dbReference type="SAM" id="MobiDB-lite"/>
    </source>
</evidence>
<dbReference type="InParanoid" id="A0A1V9XEH5"/>
<dbReference type="EMBL" id="MNPL01013023">
    <property type="protein sequence ID" value="OQR71934.1"/>
    <property type="molecule type" value="Genomic_DNA"/>
</dbReference>
<dbReference type="GO" id="GO:0000056">
    <property type="term" value="P:ribosomal small subunit export from nucleus"/>
    <property type="evidence" value="ECO:0007669"/>
    <property type="project" value="TreeGrafter"/>
</dbReference>
<dbReference type="InterPro" id="IPR001313">
    <property type="entry name" value="Pumilio_RNA-bd_rpt"/>
</dbReference>
<evidence type="ECO:0000256" key="1">
    <source>
        <dbReference type="ARBA" id="ARBA00022737"/>
    </source>
</evidence>
<dbReference type="STRING" id="418985.A0A1V9XEH5"/>
<dbReference type="InterPro" id="IPR040000">
    <property type="entry name" value="NOP9"/>
</dbReference>
<dbReference type="AlphaFoldDB" id="A0A1V9XEH5"/>
<dbReference type="OrthoDB" id="9987665at2759"/>
<evidence type="ECO:0000313" key="3">
    <source>
        <dbReference type="EMBL" id="OQR71934.1"/>
    </source>
</evidence>
<organism evidence="3 4">
    <name type="scientific">Tropilaelaps mercedesae</name>
    <dbReference type="NCBI Taxonomy" id="418985"/>
    <lineage>
        <taxon>Eukaryota</taxon>
        <taxon>Metazoa</taxon>
        <taxon>Ecdysozoa</taxon>
        <taxon>Arthropoda</taxon>
        <taxon>Chelicerata</taxon>
        <taxon>Arachnida</taxon>
        <taxon>Acari</taxon>
        <taxon>Parasitiformes</taxon>
        <taxon>Mesostigmata</taxon>
        <taxon>Gamasina</taxon>
        <taxon>Dermanyssoidea</taxon>
        <taxon>Laelapidae</taxon>
        <taxon>Tropilaelaps</taxon>
    </lineage>
</organism>